<evidence type="ECO:0000313" key="5">
    <source>
        <dbReference type="Proteomes" id="UP000613266"/>
    </source>
</evidence>
<proteinExistence type="inferred from homology"/>
<dbReference type="AlphaFoldDB" id="A0A931IZT1"/>
<dbReference type="Proteomes" id="UP000613266">
    <property type="component" value="Unassembled WGS sequence"/>
</dbReference>
<dbReference type="Gene3D" id="1.20.120.450">
    <property type="entry name" value="dinb family like domain"/>
    <property type="match status" value="1"/>
</dbReference>
<dbReference type="Pfam" id="PF05163">
    <property type="entry name" value="DinB"/>
    <property type="match status" value="1"/>
</dbReference>
<dbReference type="RefSeq" id="WP_198110442.1">
    <property type="nucleotide sequence ID" value="NZ_JAEDAK010000004.1"/>
</dbReference>
<evidence type="ECO:0000256" key="2">
    <source>
        <dbReference type="ARBA" id="ARBA00022723"/>
    </source>
</evidence>
<name>A0A931IZT1_9BURK</name>
<dbReference type="EMBL" id="JAEDAK010000004">
    <property type="protein sequence ID" value="MBH9576834.1"/>
    <property type="molecule type" value="Genomic_DNA"/>
</dbReference>
<keyword evidence="5" id="KW-1185">Reference proteome</keyword>
<comment type="similarity">
    <text evidence="1">Belongs to the DinB family.</text>
</comment>
<dbReference type="InterPro" id="IPR007837">
    <property type="entry name" value="DinB"/>
</dbReference>
<dbReference type="InterPro" id="IPR034660">
    <property type="entry name" value="DinB/YfiT-like"/>
</dbReference>
<organism evidence="4 5">
    <name type="scientific">Inhella proteolytica</name>
    <dbReference type="NCBI Taxonomy" id="2795029"/>
    <lineage>
        <taxon>Bacteria</taxon>
        <taxon>Pseudomonadati</taxon>
        <taxon>Pseudomonadota</taxon>
        <taxon>Betaproteobacteria</taxon>
        <taxon>Burkholderiales</taxon>
        <taxon>Sphaerotilaceae</taxon>
        <taxon>Inhella</taxon>
    </lineage>
</organism>
<keyword evidence="2 3" id="KW-0479">Metal-binding</keyword>
<dbReference type="GO" id="GO:0046872">
    <property type="term" value="F:metal ion binding"/>
    <property type="evidence" value="ECO:0007669"/>
    <property type="project" value="UniProtKB-KW"/>
</dbReference>
<feature type="binding site" evidence="3">
    <location>
        <position position="50"/>
    </location>
    <ligand>
        <name>a divalent metal cation</name>
        <dbReference type="ChEBI" id="CHEBI:60240"/>
    </ligand>
</feature>
<evidence type="ECO:0000313" key="4">
    <source>
        <dbReference type="EMBL" id="MBH9576834.1"/>
    </source>
</evidence>
<dbReference type="SUPFAM" id="SSF109854">
    <property type="entry name" value="DinB/YfiT-like putative metalloenzymes"/>
    <property type="match status" value="1"/>
</dbReference>
<comment type="caution">
    <text evidence="4">The sequence shown here is derived from an EMBL/GenBank/DDBJ whole genome shotgun (WGS) entry which is preliminary data.</text>
</comment>
<accession>A0A931IZT1</accession>
<sequence length="186" mass="20710">MDLSHYLRIQAHANHLMNQRLARAMQGLAQAEFQAPRVGFFPSLAATLGHILEVDLFYVAVLEGEANARQVFETFRNPETLVDWDAAQRAVDQRLIAFCAGLDAAGCDAAVRIPRADHVQVDRVAHLLAHLFMHQTHHRGQVHAMLSSTAVAPPQLDEFMMPSEAHLREPDMAALGWREAQVYGQA</sequence>
<dbReference type="PANTHER" id="PTHR37302:SF3">
    <property type="entry name" value="DAMAGE-INDUCIBLE PROTEIN DINB"/>
    <property type="match status" value="1"/>
</dbReference>
<protein>
    <submittedName>
        <fullName evidence="4">DinB family protein</fullName>
    </submittedName>
</protein>
<evidence type="ECO:0000256" key="1">
    <source>
        <dbReference type="ARBA" id="ARBA00008635"/>
    </source>
</evidence>
<gene>
    <name evidence="4" type="ORF">I7X39_07950</name>
</gene>
<evidence type="ECO:0000256" key="3">
    <source>
        <dbReference type="PIRSR" id="PIRSR607837-1"/>
    </source>
</evidence>
<dbReference type="PANTHER" id="PTHR37302">
    <property type="entry name" value="SLR1116 PROTEIN"/>
    <property type="match status" value="1"/>
</dbReference>
<reference evidence="4" key="1">
    <citation type="submission" date="2020-12" db="EMBL/GenBank/DDBJ databases">
        <title>The genome sequence of Inhella sp. 1Y17.</title>
        <authorList>
            <person name="Liu Y."/>
        </authorList>
    </citation>
    <scope>NUCLEOTIDE SEQUENCE</scope>
    <source>
        <strain evidence="4">1Y17</strain>
    </source>
</reference>
<feature type="binding site" evidence="3">
    <location>
        <position position="134"/>
    </location>
    <ligand>
        <name>a divalent metal cation</name>
        <dbReference type="ChEBI" id="CHEBI:60240"/>
    </ligand>
</feature>
<feature type="binding site" evidence="3">
    <location>
        <position position="138"/>
    </location>
    <ligand>
        <name>a divalent metal cation</name>
        <dbReference type="ChEBI" id="CHEBI:60240"/>
    </ligand>
</feature>